<dbReference type="SFLD" id="SFLDG01082">
    <property type="entry name" value="B12-binding_domain_containing"/>
    <property type="match status" value="1"/>
</dbReference>
<dbReference type="PANTHER" id="PTHR43409">
    <property type="entry name" value="ANAEROBIC MAGNESIUM-PROTOPORPHYRIN IX MONOMETHYL ESTER CYCLASE-RELATED"/>
    <property type="match status" value="1"/>
</dbReference>
<dbReference type="AlphaFoldDB" id="A0A2T5YE80"/>
<accession>A0A2T5YE80</accession>
<dbReference type="EMBL" id="QBKI01000009">
    <property type="protein sequence ID" value="PTX15020.1"/>
    <property type="molecule type" value="Genomic_DNA"/>
</dbReference>
<organism evidence="7 8">
    <name type="scientific">Pontibacter mucosus</name>
    <dbReference type="NCBI Taxonomy" id="1649266"/>
    <lineage>
        <taxon>Bacteria</taxon>
        <taxon>Pseudomonadati</taxon>
        <taxon>Bacteroidota</taxon>
        <taxon>Cytophagia</taxon>
        <taxon>Cytophagales</taxon>
        <taxon>Hymenobacteraceae</taxon>
        <taxon>Pontibacter</taxon>
    </lineage>
</organism>
<dbReference type="GO" id="GO:0003824">
    <property type="term" value="F:catalytic activity"/>
    <property type="evidence" value="ECO:0007669"/>
    <property type="project" value="InterPro"/>
</dbReference>
<evidence type="ECO:0000259" key="6">
    <source>
        <dbReference type="Pfam" id="PF04055"/>
    </source>
</evidence>
<evidence type="ECO:0000256" key="3">
    <source>
        <dbReference type="ARBA" id="ARBA00022723"/>
    </source>
</evidence>
<gene>
    <name evidence="7" type="ORF">C8N40_109118</name>
</gene>
<protein>
    <submittedName>
        <fullName evidence="7">Radical SAM superfamily enzyme YgiQ (UPF0313 family)</fullName>
    </submittedName>
</protein>
<reference evidence="7 8" key="1">
    <citation type="submission" date="2018-04" db="EMBL/GenBank/DDBJ databases">
        <title>Genomic Encyclopedia of Archaeal and Bacterial Type Strains, Phase II (KMG-II): from individual species to whole genera.</title>
        <authorList>
            <person name="Goeker M."/>
        </authorList>
    </citation>
    <scope>NUCLEOTIDE SEQUENCE [LARGE SCALE GENOMIC DNA]</scope>
    <source>
        <strain evidence="7 8">DSM 100162</strain>
    </source>
</reference>
<dbReference type="Proteomes" id="UP000244225">
    <property type="component" value="Unassembled WGS sequence"/>
</dbReference>
<feature type="domain" description="Radical SAM core" evidence="6">
    <location>
        <begin position="178"/>
        <end position="323"/>
    </location>
</feature>
<keyword evidence="8" id="KW-1185">Reference proteome</keyword>
<evidence type="ECO:0000256" key="1">
    <source>
        <dbReference type="ARBA" id="ARBA00001966"/>
    </source>
</evidence>
<comment type="cofactor">
    <cofactor evidence="1">
        <name>[4Fe-4S] cluster</name>
        <dbReference type="ChEBI" id="CHEBI:49883"/>
    </cofactor>
</comment>
<keyword evidence="5" id="KW-0411">Iron-sulfur</keyword>
<sequence length="514" mass="58761">MARLRIGVVDLVSKGPTDTLWARVMHANLASIMPQVVATWCEQEGHEVVLVCYTGRENLRKELPKGVDMVFICSFTQAALLAYALSHYFRSLGAVTVLGGPHARCYPDDAVKYFDYVLGFTHKSTIVEVLQDCSPQRPEGRCLSAARQPAHLPGVKERWKFIEPTLRKAPFLQVVPMIGSVGCPYTCSFCIDATVDYQPMNFDVVREDLQFLLTRFRKPTVGWHDPNFGVRFDANMEAIASAAPPGSFRFFAESSLSILTEEHLRVLQRNGFDALLPGIESWYELGNKSRTSRKVGEEKVARISEHVNMMFRYVPYVQTNFVLGLDSDEGTEPFELTKRFVDLSPAAFPGYSLLSAFGQAAPLNLEYQRAGRVLPFPFHFLNNHLAMNVKPRNYGWVEFYDKVIDLTAYTFSEKAIYRRFMATPNPSAKWMNLMRAVSSEGYGRLRFYRQVRQNLVEDVAFRKYFEGETTVLPSFYKNIIQRDLGDWWQWLPEGALEHDQNAYLHKDFPFVKPV</sequence>
<comment type="caution">
    <text evidence="7">The sequence shown here is derived from an EMBL/GenBank/DDBJ whole genome shotgun (WGS) entry which is preliminary data.</text>
</comment>
<proteinExistence type="predicted"/>
<dbReference type="InterPro" id="IPR058240">
    <property type="entry name" value="rSAM_sf"/>
</dbReference>
<keyword evidence="4" id="KW-0408">Iron</keyword>
<evidence type="ECO:0000256" key="2">
    <source>
        <dbReference type="ARBA" id="ARBA00022691"/>
    </source>
</evidence>
<dbReference type="Pfam" id="PF04055">
    <property type="entry name" value="Radical_SAM"/>
    <property type="match status" value="1"/>
</dbReference>
<dbReference type="CDD" id="cd01335">
    <property type="entry name" value="Radical_SAM"/>
    <property type="match status" value="1"/>
</dbReference>
<dbReference type="SFLD" id="SFLDS00029">
    <property type="entry name" value="Radical_SAM"/>
    <property type="match status" value="1"/>
</dbReference>
<dbReference type="InterPro" id="IPR007197">
    <property type="entry name" value="rSAM"/>
</dbReference>
<dbReference type="GO" id="GO:0051536">
    <property type="term" value="F:iron-sulfur cluster binding"/>
    <property type="evidence" value="ECO:0007669"/>
    <property type="project" value="UniProtKB-KW"/>
</dbReference>
<keyword evidence="3" id="KW-0479">Metal-binding</keyword>
<name>A0A2T5YE80_9BACT</name>
<dbReference type="Gene3D" id="3.40.50.280">
    <property type="entry name" value="Cobalamin-binding domain"/>
    <property type="match status" value="1"/>
</dbReference>
<evidence type="ECO:0000256" key="4">
    <source>
        <dbReference type="ARBA" id="ARBA00023004"/>
    </source>
</evidence>
<evidence type="ECO:0000256" key="5">
    <source>
        <dbReference type="ARBA" id="ARBA00023014"/>
    </source>
</evidence>
<evidence type="ECO:0000313" key="8">
    <source>
        <dbReference type="Proteomes" id="UP000244225"/>
    </source>
</evidence>
<evidence type="ECO:0000313" key="7">
    <source>
        <dbReference type="EMBL" id="PTX15020.1"/>
    </source>
</evidence>
<dbReference type="InterPro" id="IPR051198">
    <property type="entry name" value="BchE-like"/>
</dbReference>
<dbReference type="GO" id="GO:0046872">
    <property type="term" value="F:metal ion binding"/>
    <property type="evidence" value="ECO:0007669"/>
    <property type="project" value="UniProtKB-KW"/>
</dbReference>
<dbReference type="SUPFAM" id="SSF102114">
    <property type="entry name" value="Radical SAM enzymes"/>
    <property type="match status" value="1"/>
</dbReference>
<keyword evidence="2" id="KW-0949">S-adenosyl-L-methionine</keyword>
<dbReference type="RefSeq" id="WP_108213025.1">
    <property type="nucleotide sequence ID" value="NZ_QBKI01000009.1"/>
</dbReference>
<dbReference type="OrthoDB" id="9801424at2"/>